<gene>
    <name evidence="6" type="primary">LOC108614122</name>
</gene>
<dbReference type="Gene3D" id="1.20.200.10">
    <property type="entry name" value="Fumarase/aspartase (Central domain)"/>
    <property type="match status" value="1"/>
</dbReference>
<evidence type="ECO:0000313" key="6">
    <source>
        <dbReference type="RefSeq" id="XP_017863553.1"/>
    </source>
</evidence>
<protein>
    <recommendedName>
        <fullName evidence="2">fumarate hydratase</fullName>
        <ecNumber evidence="2">4.2.1.2</ecNumber>
    </recommendedName>
</protein>
<evidence type="ECO:0000313" key="5">
    <source>
        <dbReference type="Proteomes" id="UP000694904"/>
    </source>
</evidence>
<accession>A0ABM1P8L7</accession>
<name>A0ABM1P8L7_DROAR</name>
<evidence type="ECO:0000259" key="4">
    <source>
        <dbReference type="Pfam" id="PF10415"/>
    </source>
</evidence>
<comment type="similarity">
    <text evidence="1">Belongs to the class-II fumarase/aspartase family. Fumarase subfamily.</text>
</comment>
<dbReference type="SUPFAM" id="SSF48557">
    <property type="entry name" value="L-aspartase-like"/>
    <property type="match status" value="1"/>
</dbReference>
<dbReference type="PANTHER" id="PTHR11444:SF1">
    <property type="entry name" value="FUMARATE HYDRATASE, MITOCHONDRIAL"/>
    <property type="match status" value="1"/>
</dbReference>
<dbReference type="Pfam" id="PF00206">
    <property type="entry name" value="Lyase_1"/>
    <property type="match status" value="1"/>
</dbReference>
<dbReference type="Proteomes" id="UP000694904">
    <property type="component" value="Chromosome 4"/>
</dbReference>
<dbReference type="InterPro" id="IPR000362">
    <property type="entry name" value="Fumarate_lyase_fam"/>
</dbReference>
<dbReference type="PRINTS" id="PR00149">
    <property type="entry name" value="FUMRATELYASE"/>
</dbReference>
<dbReference type="EC" id="4.2.1.2" evidence="2"/>
<organism evidence="5 6">
    <name type="scientific">Drosophila arizonae</name>
    <name type="common">Fruit fly</name>
    <dbReference type="NCBI Taxonomy" id="7263"/>
    <lineage>
        <taxon>Eukaryota</taxon>
        <taxon>Metazoa</taxon>
        <taxon>Ecdysozoa</taxon>
        <taxon>Arthropoda</taxon>
        <taxon>Hexapoda</taxon>
        <taxon>Insecta</taxon>
        <taxon>Pterygota</taxon>
        <taxon>Neoptera</taxon>
        <taxon>Endopterygota</taxon>
        <taxon>Diptera</taxon>
        <taxon>Brachycera</taxon>
        <taxon>Muscomorpha</taxon>
        <taxon>Ephydroidea</taxon>
        <taxon>Drosophilidae</taxon>
        <taxon>Drosophila</taxon>
    </lineage>
</organism>
<dbReference type="InterPro" id="IPR024083">
    <property type="entry name" value="Fumarase/histidase_N"/>
</dbReference>
<dbReference type="InterPro" id="IPR005677">
    <property type="entry name" value="Fum_hydII"/>
</dbReference>
<dbReference type="PANTHER" id="PTHR11444">
    <property type="entry name" value="ASPARTATEAMMONIA/ARGININOSUCCINATE/ADENYLOSUCCINATE LYASE"/>
    <property type="match status" value="1"/>
</dbReference>
<reference evidence="5" key="2">
    <citation type="journal article" date="2016" name="G3 (Bethesda)">
        <title>Genome Evolution in Three Species of Cactophilic Drosophila.</title>
        <authorList>
            <person name="Sanchez-Flores A."/>
            <person name="Penazola F."/>
            <person name="Carpinteyro-Ponce J."/>
            <person name="Nazario-Yepiz N."/>
            <person name="Abreu-Goodger C."/>
            <person name="Machado C.A."/>
            <person name="Markow T.A."/>
        </authorList>
    </citation>
    <scope>NUCLEOTIDE SEQUENCE [LARGE SCALE GENOMIC DNA]</scope>
</reference>
<feature type="domain" description="Fumarate lyase N-terminal" evidence="3">
    <location>
        <begin position="35"/>
        <end position="367"/>
    </location>
</feature>
<dbReference type="InterPro" id="IPR008948">
    <property type="entry name" value="L-Aspartase-like"/>
</dbReference>
<evidence type="ECO:0000256" key="2">
    <source>
        <dbReference type="ARBA" id="ARBA00012921"/>
    </source>
</evidence>
<reference evidence="5" key="1">
    <citation type="journal article" date="1997" name="Nucleic Acids Res.">
        <title>tRNAscan-SE: a program for improved detection of transfer RNA genes in genomic sequence.</title>
        <authorList>
            <person name="Lowe T.M."/>
            <person name="Eddy S.R."/>
        </authorList>
    </citation>
    <scope>NUCLEOTIDE SEQUENCE [LARGE SCALE GENOMIC DNA]</scope>
</reference>
<dbReference type="GeneID" id="108614122"/>
<dbReference type="InterPro" id="IPR022761">
    <property type="entry name" value="Fumarate_lyase_N"/>
</dbReference>
<sequence>MSWKMSFDQKEMFSLLYKLARMSQPDTRIEYDEMGAIRVPLDRMYGPQTMRSVMNFPIGGVEERMPRPIIVALGIIKKAAAQTNRQSGLEPLICDAIMKASDDVISGKLYDENHFPLVIWQAGSGTSTNMNVNEVISNRAIEIMGGQVGSKEPVDAVGHVDMSQSCCDNFSSAINIAVVMQLNEKLFPSIKAFIEVLDNKEQEFKNIIKIARTHLMDSEPMTLGNVFGGYKQMMINNSSRLDSCMQRLYEISLNSEGCSCKSCSEDFGAGCISGIAELTGLPFVSAPNVFEAVSARDSLVELHGELNSTVVSLMKIVSDVRLMASGPRCGFGELVLPEDAPGSSLMPDNVSTRQCEVLTMICAQVMGNQVAVSIGSSNGHFELNAFMPLIASNVLRSIGLLSDGLNEFTNSCLKGIRANEKNIKKTLNESLIMAVPLQPYIGHDKAIEIANLAYANGTTVKWEAYKKGLSNADLDNWLHVDKLLSFSYQ</sequence>
<evidence type="ECO:0000259" key="3">
    <source>
        <dbReference type="Pfam" id="PF00206"/>
    </source>
</evidence>
<proteinExistence type="inferred from homology"/>
<dbReference type="Gene3D" id="1.10.40.30">
    <property type="entry name" value="Fumarase/aspartase (C-terminal domain)"/>
    <property type="match status" value="1"/>
</dbReference>
<dbReference type="Pfam" id="PF10415">
    <property type="entry name" value="FumaraseC_C"/>
    <property type="match status" value="1"/>
</dbReference>
<dbReference type="RefSeq" id="XP_017863553.1">
    <property type="nucleotide sequence ID" value="XM_018008064.1"/>
</dbReference>
<feature type="domain" description="Fumarase C C-terminal" evidence="4">
    <location>
        <begin position="436"/>
        <end position="484"/>
    </location>
</feature>
<keyword evidence="5" id="KW-1185">Reference proteome</keyword>
<evidence type="ECO:0000256" key="1">
    <source>
        <dbReference type="ARBA" id="ARBA00009084"/>
    </source>
</evidence>
<dbReference type="Gene3D" id="1.10.275.10">
    <property type="entry name" value="Fumarase/aspartase (N-terminal domain)"/>
    <property type="match status" value="1"/>
</dbReference>
<reference evidence="6" key="3">
    <citation type="submission" date="2025-08" db="UniProtKB">
        <authorList>
            <consortium name="RefSeq"/>
        </authorList>
    </citation>
    <scope>IDENTIFICATION</scope>
    <source>
        <tissue evidence="6">Whole organism</tissue>
    </source>
</reference>
<dbReference type="InterPro" id="IPR018951">
    <property type="entry name" value="Fumarase_C_C"/>
</dbReference>